<keyword evidence="1 4" id="KW-0808">Transferase</keyword>
<evidence type="ECO:0000313" key="5">
    <source>
        <dbReference type="Proteomes" id="UP001596189"/>
    </source>
</evidence>
<dbReference type="PANTHER" id="PTHR43877">
    <property type="entry name" value="AMINOALKYLPHOSPHONATE N-ACETYLTRANSFERASE-RELATED-RELATED"/>
    <property type="match status" value="1"/>
</dbReference>
<dbReference type="InterPro" id="IPR016181">
    <property type="entry name" value="Acyl_CoA_acyltransferase"/>
</dbReference>
<gene>
    <name evidence="4" type="ORF">ACFQDO_19405</name>
</gene>
<reference evidence="5" key="1">
    <citation type="journal article" date="2019" name="Int. J. Syst. Evol. Microbiol.">
        <title>The Global Catalogue of Microorganisms (GCM) 10K type strain sequencing project: providing services to taxonomists for standard genome sequencing and annotation.</title>
        <authorList>
            <consortium name="The Broad Institute Genomics Platform"/>
            <consortium name="The Broad Institute Genome Sequencing Center for Infectious Disease"/>
            <person name="Wu L."/>
            <person name="Ma J."/>
        </authorList>
    </citation>
    <scope>NUCLEOTIDE SEQUENCE [LARGE SCALE GENOMIC DNA]</scope>
    <source>
        <strain evidence="5">KACC 14249</strain>
    </source>
</reference>
<dbReference type="Gene3D" id="3.40.630.30">
    <property type="match status" value="1"/>
</dbReference>
<dbReference type="InterPro" id="IPR050832">
    <property type="entry name" value="Bact_Acetyltransf"/>
</dbReference>
<dbReference type="InterPro" id="IPR000182">
    <property type="entry name" value="GNAT_dom"/>
</dbReference>
<dbReference type="Pfam" id="PF00583">
    <property type="entry name" value="Acetyltransf_1"/>
    <property type="match status" value="2"/>
</dbReference>
<feature type="domain" description="N-acetyltransferase" evidence="3">
    <location>
        <begin position="171"/>
        <end position="325"/>
    </location>
</feature>
<feature type="domain" description="N-acetyltransferase" evidence="3">
    <location>
        <begin position="3"/>
        <end position="156"/>
    </location>
</feature>
<accession>A0ABW1JKY1</accession>
<dbReference type="SUPFAM" id="SSF55729">
    <property type="entry name" value="Acyl-CoA N-acyltransferases (Nat)"/>
    <property type="match status" value="2"/>
</dbReference>
<evidence type="ECO:0000256" key="2">
    <source>
        <dbReference type="ARBA" id="ARBA00023315"/>
    </source>
</evidence>
<dbReference type="EMBL" id="JBHSRD010000008">
    <property type="protein sequence ID" value="MFC6009303.1"/>
    <property type="molecule type" value="Genomic_DNA"/>
</dbReference>
<dbReference type="Proteomes" id="UP001596189">
    <property type="component" value="Unassembled WGS sequence"/>
</dbReference>
<name>A0ABW1JKY1_9ACTN</name>
<dbReference type="PANTHER" id="PTHR43877:SF1">
    <property type="entry name" value="ACETYLTRANSFERASE"/>
    <property type="match status" value="1"/>
</dbReference>
<dbReference type="CDD" id="cd04301">
    <property type="entry name" value="NAT_SF"/>
    <property type="match status" value="2"/>
</dbReference>
<dbReference type="RefSeq" id="WP_345717820.1">
    <property type="nucleotide sequence ID" value="NZ_BAABFP010000007.1"/>
</dbReference>
<keyword evidence="5" id="KW-1185">Reference proteome</keyword>
<comment type="caution">
    <text evidence="4">The sequence shown here is derived from an EMBL/GenBank/DDBJ whole genome shotgun (WGS) entry which is preliminary data.</text>
</comment>
<organism evidence="4 5">
    <name type="scientific">Angustibacter luteus</name>
    <dbReference type="NCBI Taxonomy" id="658456"/>
    <lineage>
        <taxon>Bacteria</taxon>
        <taxon>Bacillati</taxon>
        <taxon>Actinomycetota</taxon>
        <taxon>Actinomycetes</taxon>
        <taxon>Kineosporiales</taxon>
        <taxon>Kineosporiaceae</taxon>
    </lineage>
</organism>
<dbReference type="PROSITE" id="PS51186">
    <property type="entry name" value="GNAT"/>
    <property type="match status" value="2"/>
</dbReference>
<keyword evidence="2 4" id="KW-0012">Acyltransferase</keyword>
<dbReference type="GO" id="GO:0016746">
    <property type="term" value="F:acyltransferase activity"/>
    <property type="evidence" value="ECO:0007669"/>
    <property type="project" value="UniProtKB-KW"/>
</dbReference>
<evidence type="ECO:0000259" key="3">
    <source>
        <dbReference type="PROSITE" id="PS51186"/>
    </source>
</evidence>
<dbReference type="EC" id="2.3.1.-" evidence="4"/>
<proteinExistence type="predicted"/>
<evidence type="ECO:0000313" key="4">
    <source>
        <dbReference type="EMBL" id="MFC6009303.1"/>
    </source>
</evidence>
<sequence>MDLTLHPLTSADVPAWAELLTAIEAVDRTGDHYDEGDLQEELANPEVEVGKDFVGARAGGELLGYFSVLPRGETGSTFKVQVEGAVRPDARGRGIGTALVTAMLDRAVEAARERRPDLPVRVIVTGLSANTAQAELFETFGLRPERWEFAMRVRLDQVPSADGDGPSVAGYDLRPYEASMDQPVLAAHNSAFLDHPDFTPWSAALWHQFVTGSKAFRPDLSFVAVPAGTDTIAAYLQTDEYEGYQAATGRREAYVSKLGTVRGHRGRGLASGLLSHALRAYQEAGYDESSLHVDSQNPTGALAVYQRAGFEVETRLTSYAALLGA</sequence>
<protein>
    <submittedName>
        <fullName evidence="4">GNAT family N-acetyltransferase</fullName>
        <ecNumber evidence="4">2.3.1.-</ecNumber>
    </submittedName>
</protein>
<evidence type="ECO:0000256" key="1">
    <source>
        <dbReference type="ARBA" id="ARBA00022679"/>
    </source>
</evidence>